<evidence type="ECO:0000313" key="2">
    <source>
        <dbReference type="EMBL" id="VVB09540.1"/>
    </source>
</evidence>
<dbReference type="AlphaFoldDB" id="A0A565C7D7"/>
<dbReference type="EMBL" id="CABITT030000006">
    <property type="protein sequence ID" value="VVB09540.1"/>
    <property type="molecule type" value="Genomic_DNA"/>
</dbReference>
<name>A0A565C7D7_9BRAS</name>
<protein>
    <submittedName>
        <fullName evidence="2">Uncharacterized protein</fullName>
    </submittedName>
</protein>
<organism evidence="2 3">
    <name type="scientific">Arabis nemorensis</name>
    <dbReference type="NCBI Taxonomy" id="586526"/>
    <lineage>
        <taxon>Eukaryota</taxon>
        <taxon>Viridiplantae</taxon>
        <taxon>Streptophyta</taxon>
        <taxon>Embryophyta</taxon>
        <taxon>Tracheophyta</taxon>
        <taxon>Spermatophyta</taxon>
        <taxon>Magnoliopsida</taxon>
        <taxon>eudicotyledons</taxon>
        <taxon>Gunneridae</taxon>
        <taxon>Pentapetalae</taxon>
        <taxon>rosids</taxon>
        <taxon>malvids</taxon>
        <taxon>Brassicales</taxon>
        <taxon>Brassicaceae</taxon>
        <taxon>Arabideae</taxon>
        <taxon>Arabis</taxon>
    </lineage>
</organism>
<keyword evidence="3" id="KW-1185">Reference proteome</keyword>
<comment type="caution">
    <text evidence="2">The sequence shown here is derived from an EMBL/GenBank/DDBJ whole genome shotgun (WGS) entry which is preliminary data.</text>
</comment>
<evidence type="ECO:0000313" key="3">
    <source>
        <dbReference type="Proteomes" id="UP000489600"/>
    </source>
</evidence>
<dbReference type="Proteomes" id="UP000489600">
    <property type="component" value="Unassembled WGS sequence"/>
</dbReference>
<gene>
    <name evidence="2" type="ORF">ANE_LOCUS19984</name>
</gene>
<proteinExistence type="predicted"/>
<feature type="compositionally biased region" description="Basic and acidic residues" evidence="1">
    <location>
        <begin position="1"/>
        <end position="26"/>
    </location>
</feature>
<sequence length="55" mass="6354">MEKAIAIRDDDVEDSKAEEEVKIEDSKAEDEDETMFPRRRGRLISNITQEACLKV</sequence>
<feature type="region of interest" description="Disordered" evidence="1">
    <location>
        <begin position="1"/>
        <end position="34"/>
    </location>
</feature>
<accession>A0A565C7D7</accession>
<reference evidence="2" key="1">
    <citation type="submission" date="2019-07" db="EMBL/GenBank/DDBJ databases">
        <authorList>
            <person name="Dittberner H."/>
        </authorList>
    </citation>
    <scope>NUCLEOTIDE SEQUENCE [LARGE SCALE GENOMIC DNA]</scope>
</reference>
<evidence type="ECO:0000256" key="1">
    <source>
        <dbReference type="SAM" id="MobiDB-lite"/>
    </source>
</evidence>